<dbReference type="EMBL" id="JAMGBD010000002">
    <property type="protein sequence ID" value="MCL6684304.1"/>
    <property type="molecule type" value="Genomic_DNA"/>
</dbReference>
<evidence type="ECO:0000313" key="3">
    <source>
        <dbReference type="EMBL" id="MCL6684304.1"/>
    </source>
</evidence>
<feature type="region of interest" description="Disordered" evidence="1">
    <location>
        <begin position="118"/>
        <end position="167"/>
    </location>
</feature>
<protein>
    <submittedName>
        <fullName evidence="3">Uncharacterized protein</fullName>
    </submittedName>
</protein>
<keyword evidence="2" id="KW-0732">Signal</keyword>
<accession>A0ABT0RNS4</accession>
<comment type="caution">
    <text evidence="3">The sequence shown here is derived from an EMBL/GenBank/DDBJ whole genome shotgun (WGS) entry which is preliminary data.</text>
</comment>
<feature type="compositionally biased region" description="Basic and acidic residues" evidence="1">
    <location>
        <begin position="152"/>
        <end position="165"/>
    </location>
</feature>
<reference evidence="3" key="1">
    <citation type="submission" date="2022-05" db="EMBL/GenBank/DDBJ databases">
        <authorList>
            <person name="Jo J.-H."/>
            <person name="Im W.-T."/>
        </authorList>
    </citation>
    <scope>NUCLEOTIDE SEQUENCE</scope>
    <source>
        <strain evidence="3">SE158</strain>
    </source>
</reference>
<evidence type="ECO:0000256" key="1">
    <source>
        <dbReference type="SAM" id="MobiDB-lite"/>
    </source>
</evidence>
<keyword evidence="4" id="KW-1185">Reference proteome</keyword>
<organism evidence="3 4">
    <name type="scientific">Sphingomonas alba</name>
    <dbReference type="NCBI Taxonomy" id="2908208"/>
    <lineage>
        <taxon>Bacteria</taxon>
        <taxon>Pseudomonadati</taxon>
        <taxon>Pseudomonadota</taxon>
        <taxon>Alphaproteobacteria</taxon>
        <taxon>Sphingomonadales</taxon>
        <taxon>Sphingomonadaceae</taxon>
        <taxon>Sphingomonas</taxon>
    </lineage>
</organism>
<dbReference type="RefSeq" id="WP_249848722.1">
    <property type="nucleotide sequence ID" value="NZ_JAMGBD010000002.1"/>
</dbReference>
<feature type="chain" id="PRO_5045641466" evidence="2">
    <location>
        <begin position="26"/>
        <end position="295"/>
    </location>
</feature>
<evidence type="ECO:0000313" key="4">
    <source>
        <dbReference type="Proteomes" id="UP001165363"/>
    </source>
</evidence>
<proteinExistence type="predicted"/>
<name>A0ABT0RNS4_9SPHN</name>
<feature type="signal peptide" evidence="2">
    <location>
        <begin position="1"/>
        <end position="25"/>
    </location>
</feature>
<evidence type="ECO:0000256" key="2">
    <source>
        <dbReference type="SAM" id="SignalP"/>
    </source>
</evidence>
<sequence length="295" mass="31734">MKMYRVLLAAGCGLVGLCVSTSASAGYGYCETYAPHQAARVTPMFEFPSASNGNIDADFETYMEAKLGFNLMPMCISYGDDEDRAREMAAYALADIKQDMHAILEEGFVAYVAQKYGSGRKSRPAPKTVAESSGRDDTSEAETPAGPSAAEQRAERHKAVEERNRAAQAKYEADLAAVEQAKRDIEARKAANRAAADKVLADHARDMEAHAQQVRMADAANLEYKKQVAKPAGVPNPVYRGFIGKDCAAARMSATNGAGTDSGTKFIEVESEMVGGYCNVRGWSWSTQVGGASRQ</sequence>
<gene>
    <name evidence="3" type="ORF">LZ536_10380</name>
</gene>
<dbReference type="Proteomes" id="UP001165363">
    <property type="component" value="Unassembled WGS sequence"/>
</dbReference>